<dbReference type="EMBL" id="CAIIXF020000011">
    <property type="protein sequence ID" value="CAH1798627.1"/>
    <property type="molecule type" value="Genomic_DNA"/>
</dbReference>
<comment type="subcellular location">
    <subcellularLocation>
        <location evidence="1">Cytoplasm</location>
        <location evidence="1">Cytoskeleton</location>
    </subcellularLocation>
</comment>
<dbReference type="Pfam" id="PF00307">
    <property type="entry name" value="CH"/>
    <property type="match status" value="1"/>
</dbReference>
<dbReference type="SMART" id="SM00243">
    <property type="entry name" value="GAS2"/>
    <property type="match status" value="1"/>
</dbReference>
<dbReference type="Gene3D" id="1.10.418.10">
    <property type="entry name" value="Calponin-like domain"/>
    <property type="match status" value="1"/>
</dbReference>
<keyword evidence="6" id="KW-1185">Reference proteome</keyword>
<dbReference type="PROSITE" id="PS51460">
    <property type="entry name" value="GAR"/>
    <property type="match status" value="1"/>
</dbReference>
<dbReference type="CDD" id="cd21204">
    <property type="entry name" value="CH_GAS2-like"/>
    <property type="match status" value="1"/>
</dbReference>
<dbReference type="Proteomes" id="UP000749559">
    <property type="component" value="Unassembled WGS sequence"/>
</dbReference>
<dbReference type="SUPFAM" id="SSF143575">
    <property type="entry name" value="GAS2 domain-like"/>
    <property type="match status" value="1"/>
</dbReference>
<dbReference type="SUPFAM" id="SSF47576">
    <property type="entry name" value="Calponin-homology domain, CH-domain"/>
    <property type="match status" value="1"/>
</dbReference>
<dbReference type="InterPro" id="IPR036534">
    <property type="entry name" value="GAR_dom_sf"/>
</dbReference>
<protein>
    <submittedName>
        <fullName evidence="5">Uncharacterized protein</fullName>
    </submittedName>
</protein>
<gene>
    <name evidence="5" type="ORF">OFUS_LOCUS22753</name>
</gene>
<proteinExistence type="inferred from homology"/>
<evidence type="ECO:0000256" key="3">
    <source>
        <dbReference type="ARBA" id="ARBA00023212"/>
    </source>
</evidence>
<comment type="caution">
    <text evidence="5">The sequence shown here is derived from an EMBL/GenBank/DDBJ whole genome shotgun (WGS) entry which is preliminary data.</text>
</comment>
<organism evidence="5 6">
    <name type="scientific">Owenia fusiformis</name>
    <name type="common">Polychaete worm</name>
    <dbReference type="NCBI Taxonomy" id="6347"/>
    <lineage>
        <taxon>Eukaryota</taxon>
        <taxon>Metazoa</taxon>
        <taxon>Spiralia</taxon>
        <taxon>Lophotrochozoa</taxon>
        <taxon>Annelida</taxon>
        <taxon>Polychaeta</taxon>
        <taxon>Sedentaria</taxon>
        <taxon>Canalipalpata</taxon>
        <taxon>Sabellida</taxon>
        <taxon>Oweniida</taxon>
        <taxon>Oweniidae</taxon>
        <taxon>Owenia</taxon>
    </lineage>
</organism>
<evidence type="ECO:0000313" key="5">
    <source>
        <dbReference type="EMBL" id="CAH1798627.1"/>
    </source>
</evidence>
<keyword evidence="3" id="KW-0206">Cytoskeleton</keyword>
<sequence length="378" mass="43231">MSIELEEEDCIMELDSSSSRLTDSPRRRFSYDFQKKLMIMEEGNNNHVAMDVTMTAGRKGSLTGDSEADLSMLQQRKDEALTPMKEDLADWLQNTLSIDITADTFMDALDNGVYVCKLAELIHTKALEWRSECRSEEDIPQFKIRYRKNAQSGSFFARDNTACFLKWCRAYGVKDECLFESEGLVLHKQPRSVIVCLLELARIGMKYGLEPPHLIKMETEIEKEEEEIQEIHVPELKKVKVQAQRPESGKLKKKQKTDDIDVEVQRQTSRCQCPNCFKLTRISEGKYNIGGKVLFIRMLKGKHVMVRVGGGWDTLQHYIQTHDPCRIMEMKRAGSKGSLLDADEVKRKVGSRAGSMEDIADEKFLVIKGRYKGVGKKS</sequence>
<accession>A0A8J1XI02</accession>
<evidence type="ECO:0000256" key="2">
    <source>
        <dbReference type="ARBA" id="ARBA00022490"/>
    </source>
</evidence>
<dbReference type="Pfam" id="PF02187">
    <property type="entry name" value="GAS2"/>
    <property type="match status" value="1"/>
</dbReference>
<comment type="similarity">
    <text evidence="4">Belongs to the GAS2 family.</text>
</comment>
<dbReference type="GO" id="GO:0008093">
    <property type="term" value="F:cytoskeletal anchor activity"/>
    <property type="evidence" value="ECO:0007669"/>
    <property type="project" value="TreeGrafter"/>
</dbReference>
<dbReference type="GO" id="GO:0005884">
    <property type="term" value="C:actin filament"/>
    <property type="evidence" value="ECO:0007669"/>
    <property type="project" value="TreeGrafter"/>
</dbReference>
<reference evidence="5" key="1">
    <citation type="submission" date="2022-03" db="EMBL/GenBank/DDBJ databases">
        <authorList>
            <person name="Martin C."/>
        </authorList>
    </citation>
    <scope>NUCLEOTIDE SEQUENCE</scope>
</reference>
<dbReference type="GO" id="GO:0008017">
    <property type="term" value="F:microtubule binding"/>
    <property type="evidence" value="ECO:0007669"/>
    <property type="project" value="InterPro"/>
</dbReference>
<dbReference type="InterPro" id="IPR001715">
    <property type="entry name" value="CH_dom"/>
</dbReference>
<dbReference type="PROSITE" id="PS50021">
    <property type="entry name" value="CH"/>
    <property type="match status" value="1"/>
</dbReference>
<dbReference type="InterPro" id="IPR036872">
    <property type="entry name" value="CH_dom_sf"/>
</dbReference>
<dbReference type="SMART" id="SM00033">
    <property type="entry name" value="CH"/>
    <property type="match status" value="1"/>
</dbReference>
<name>A0A8J1XI02_OWEFU</name>
<evidence type="ECO:0000313" key="6">
    <source>
        <dbReference type="Proteomes" id="UP000749559"/>
    </source>
</evidence>
<evidence type="ECO:0000256" key="1">
    <source>
        <dbReference type="ARBA" id="ARBA00004245"/>
    </source>
</evidence>
<keyword evidence="2" id="KW-0963">Cytoplasm</keyword>
<dbReference type="GO" id="GO:0051764">
    <property type="term" value="P:actin crosslink formation"/>
    <property type="evidence" value="ECO:0007669"/>
    <property type="project" value="TreeGrafter"/>
</dbReference>
<dbReference type="OrthoDB" id="2250192at2759"/>
<dbReference type="PANTHER" id="PTHR46756:SF13">
    <property type="entry name" value="GROWTH ARREST-SPECIFIC PROTEIN 2"/>
    <property type="match status" value="1"/>
</dbReference>
<dbReference type="AlphaFoldDB" id="A0A8J1XI02"/>
<dbReference type="GO" id="GO:0051015">
    <property type="term" value="F:actin filament binding"/>
    <property type="evidence" value="ECO:0007669"/>
    <property type="project" value="TreeGrafter"/>
</dbReference>
<dbReference type="InterPro" id="IPR003108">
    <property type="entry name" value="GAR_dom"/>
</dbReference>
<dbReference type="Gene3D" id="3.30.920.20">
    <property type="entry name" value="Gas2-like domain"/>
    <property type="match status" value="1"/>
</dbReference>
<dbReference type="PANTHER" id="PTHR46756">
    <property type="entry name" value="TRANSGELIN"/>
    <property type="match status" value="1"/>
</dbReference>
<evidence type="ECO:0000256" key="4">
    <source>
        <dbReference type="ARBA" id="ARBA00038441"/>
    </source>
</evidence>